<sequence>MMDLTAILGMGYDSLLDASVDKSPDEVVVTKDDQTFYIVSQSNHEQTLASLGYKIVVNTGE</sequence>
<organism evidence="1 2">
    <name type="scientific">Alkalihalobacterium chitinilyticum</name>
    <dbReference type="NCBI Taxonomy" id="2980103"/>
    <lineage>
        <taxon>Bacteria</taxon>
        <taxon>Bacillati</taxon>
        <taxon>Bacillota</taxon>
        <taxon>Bacilli</taxon>
        <taxon>Bacillales</taxon>
        <taxon>Bacillaceae</taxon>
        <taxon>Alkalihalobacterium</taxon>
    </lineage>
</organism>
<proteinExistence type="predicted"/>
<evidence type="ECO:0000313" key="1">
    <source>
        <dbReference type="EMBL" id="MDE5414538.1"/>
    </source>
</evidence>
<accession>A0ABT5VJB3</accession>
<gene>
    <name evidence="1" type="ORF">N7Z68_14255</name>
</gene>
<dbReference type="Proteomes" id="UP001148125">
    <property type="component" value="Unassembled WGS sequence"/>
</dbReference>
<reference evidence="1" key="1">
    <citation type="submission" date="2024-05" db="EMBL/GenBank/DDBJ databases">
        <title>Alkalihalobacillus sp. strain MEB203 novel alkaliphilic bacterium from Lonar Lake, India.</title>
        <authorList>
            <person name="Joshi A."/>
            <person name="Thite S."/>
            <person name="Mengade P."/>
        </authorList>
    </citation>
    <scope>NUCLEOTIDE SEQUENCE</scope>
    <source>
        <strain evidence="1">MEB 203</strain>
    </source>
</reference>
<evidence type="ECO:0000313" key="2">
    <source>
        <dbReference type="Proteomes" id="UP001148125"/>
    </source>
</evidence>
<protein>
    <submittedName>
        <fullName evidence="1">Uncharacterized protein</fullName>
    </submittedName>
</protein>
<comment type="caution">
    <text evidence="1">The sequence shown here is derived from an EMBL/GenBank/DDBJ whole genome shotgun (WGS) entry which is preliminary data.</text>
</comment>
<dbReference type="EMBL" id="JAOTPO010000009">
    <property type="protein sequence ID" value="MDE5414538.1"/>
    <property type="molecule type" value="Genomic_DNA"/>
</dbReference>
<name>A0ABT5VJB3_9BACI</name>
<keyword evidence="2" id="KW-1185">Reference proteome</keyword>